<dbReference type="Pfam" id="PF00082">
    <property type="entry name" value="Peptidase_S8"/>
    <property type="match status" value="1"/>
</dbReference>
<proteinExistence type="inferred from homology"/>
<dbReference type="Proteomes" id="UP000295680">
    <property type="component" value="Unassembled WGS sequence"/>
</dbReference>
<name>A0A4V2S6A1_9PSEU</name>
<dbReference type="RefSeq" id="WP_207926356.1">
    <property type="nucleotide sequence ID" value="NZ_SLWS01000008.1"/>
</dbReference>
<comment type="similarity">
    <text evidence="1 5">Belongs to the peptidase S8 family.</text>
</comment>
<dbReference type="InterPro" id="IPR036852">
    <property type="entry name" value="Peptidase_S8/S53_dom_sf"/>
</dbReference>
<dbReference type="Gene3D" id="2.60.120.380">
    <property type="match status" value="1"/>
</dbReference>
<keyword evidence="7" id="KW-0732">Signal</keyword>
<comment type="caution">
    <text evidence="5">Lacks conserved residue(s) required for the propagation of feature annotation.</text>
</comment>
<protein>
    <submittedName>
        <fullName evidence="9">Subtilase family protein</fullName>
    </submittedName>
</protein>
<evidence type="ECO:0000256" key="2">
    <source>
        <dbReference type="ARBA" id="ARBA00022670"/>
    </source>
</evidence>
<feature type="signal peptide" evidence="7">
    <location>
        <begin position="1"/>
        <end position="23"/>
    </location>
</feature>
<dbReference type="PROSITE" id="PS51892">
    <property type="entry name" value="SUBTILASE"/>
    <property type="match status" value="1"/>
</dbReference>
<dbReference type="Gene3D" id="3.40.50.200">
    <property type="entry name" value="Peptidase S8/S53 domain"/>
    <property type="match status" value="1"/>
</dbReference>
<dbReference type="InterPro" id="IPR000209">
    <property type="entry name" value="Peptidase_S8/S53_dom"/>
</dbReference>
<dbReference type="SUPFAM" id="SSF52743">
    <property type="entry name" value="Subtilisin-like"/>
    <property type="match status" value="1"/>
</dbReference>
<evidence type="ECO:0000313" key="9">
    <source>
        <dbReference type="EMBL" id="TCO54900.1"/>
    </source>
</evidence>
<feature type="region of interest" description="Disordered" evidence="6">
    <location>
        <begin position="562"/>
        <end position="581"/>
    </location>
</feature>
<dbReference type="PROSITE" id="PS00138">
    <property type="entry name" value="SUBTILASE_SER"/>
    <property type="match status" value="1"/>
</dbReference>
<keyword evidence="4" id="KW-0720">Serine protease</keyword>
<sequence>MRRKGTSVSFLAVVSTALLSVMAGGGSAAAGPLGVAQDGPDQAVIVIMRNQRPDLKPKAQAEQRQQAVDSDQKPVVDDLKAHGASKIEQLTTVSAVAATAKPDEVRRLQADPQVAAVVPDRTLISPLARNNGSKAKGPKLDQRICPPDPGRPLLEPEALDLTHTESQDPHAQQAHSIATGKGVKVAYVADGIDVNNPDFVRPDGSHVFFDFQDFSGDGVNDDSGGGEAFGDASSIAAQGNRVYDLSTELPFSGLPAGCTIRIRGMAPDSSMAGIKTFGQFGATTSGFVRGIDYAVNHDKVDILSESFGSNPYPDTSLDPISLANQAALDAGVTVVASTGDSGIGGTTGSPASDPRFIAVAGTTSYRLSAQAKGYTGWVNNNITGLSSGGPTLNNRLPDLVAPAFGGMADCTVDPTKWGDCVSLTEPFGGTSQSAPLVAGAAALVIQAYADSHNGRHPAPELVKKILTGTATDLNTPSGEQGAGLVNSYQAVLAAKAIDGGHGQGGNGLVPSTTQLNLIGTPGSTQHGSVTLTNTSSQPQVVTQTSRELGGPTWKVTKNEQVTGTAPAAGNPPAGPAEGPEAAPSFTFNVPNGTPFFDTSMVWQGTRTSGQLVIELFDPKGRLVQESYDYGFTDFQHIDVHDPVPGTWTAKILWGNGRGHYQEPVPTPGTFRGPISVQITGHDWTSFGGGQAKVVPAGGSAAFDVSVPLPAQAGDRPAALQFDTNLGTHLSVPVARRSLIPAVDNATFNATITGGVGRVLGQSLGYYLDVPAGKSSLTLDLTSPDPATTLVYYLVSPDGQILSVDTNVTDTKWGDASSAKPTNTASITANQPAAGRWQLIVSLPGNVAGKEFSEQVTGRVHFNGTTARPVNLPNSPSTKIKAGQTVTASIEVTNTGAAGQWFFLDPRLTGEAGVKLTPSSGDTAINLPEDQATTHPPTWWVPTHTSKLSETVAASAPVDVDLFPFAGNPETFKKAGNGHNTVDTALAKQLATGNWATDIAEVGPFPNGAPAATANVSATAQTMPFDAAAHGQTGDIWLEAVGGGPEAPVYVVPGVSRNITLAITPSAPAGTVVHGVVYVDTFNPEVANGSELVGIPYSYTVG</sequence>
<evidence type="ECO:0000256" key="5">
    <source>
        <dbReference type="PROSITE-ProRule" id="PRU01240"/>
    </source>
</evidence>
<feature type="chain" id="PRO_5038576400" evidence="7">
    <location>
        <begin position="24"/>
        <end position="1101"/>
    </location>
</feature>
<dbReference type="PANTHER" id="PTHR43806:SF11">
    <property type="entry name" value="CEREVISIN-RELATED"/>
    <property type="match status" value="1"/>
</dbReference>
<comment type="caution">
    <text evidence="9">The sequence shown here is derived from an EMBL/GenBank/DDBJ whole genome shotgun (WGS) entry which is preliminary data.</text>
</comment>
<evidence type="ECO:0000313" key="10">
    <source>
        <dbReference type="Proteomes" id="UP000295680"/>
    </source>
</evidence>
<dbReference type="EMBL" id="SLWS01000008">
    <property type="protein sequence ID" value="TCO54900.1"/>
    <property type="molecule type" value="Genomic_DNA"/>
</dbReference>
<dbReference type="AlphaFoldDB" id="A0A4V2S6A1"/>
<evidence type="ECO:0000256" key="7">
    <source>
        <dbReference type="SAM" id="SignalP"/>
    </source>
</evidence>
<dbReference type="GO" id="GO:0004252">
    <property type="term" value="F:serine-type endopeptidase activity"/>
    <property type="evidence" value="ECO:0007669"/>
    <property type="project" value="InterPro"/>
</dbReference>
<accession>A0A4V2S6A1</accession>
<dbReference type="InterPro" id="IPR015500">
    <property type="entry name" value="Peptidase_S8_subtilisin-rel"/>
</dbReference>
<organism evidence="9 10">
    <name type="scientific">Actinocrispum wychmicini</name>
    <dbReference type="NCBI Taxonomy" id="1213861"/>
    <lineage>
        <taxon>Bacteria</taxon>
        <taxon>Bacillati</taxon>
        <taxon>Actinomycetota</taxon>
        <taxon>Actinomycetes</taxon>
        <taxon>Pseudonocardiales</taxon>
        <taxon>Pseudonocardiaceae</taxon>
        <taxon>Actinocrispum</taxon>
    </lineage>
</organism>
<reference evidence="9 10" key="1">
    <citation type="submission" date="2019-03" db="EMBL/GenBank/DDBJ databases">
        <title>Genomic Encyclopedia of Type Strains, Phase IV (KMG-IV): sequencing the most valuable type-strain genomes for metagenomic binning, comparative biology and taxonomic classification.</title>
        <authorList>
            <person name="Goeker M."/>
        </authorList>
    </citation>
    <scope>NUCLEOTIDE SEQUENCE [LARGE SCALE GENOMIC DNA]</scope>
    <source>
        <strain evidence="9 10">DSM 45934</strain>
    </source>
</reference>
<dbReference type="GO" id="GO:0006508">
    <property type="term" value="P:proteolysis"/>
    <property type="evidence" value="ECO:0007669"/>
    <property type="project" value="UniProtKB-KW"/>
</dbReference>
<keyword evidence="2" id="KW-0645">Protease</keyword>
<feature type="compositionally biased region" description="Low complexity" evidence="6">
    <location>
        <begin position="565"/>
        <end position="581"/>
    </location>
</feature>
<dbReference type="InterPro" id="IPR023828">
    <property type="entry name" value="Peptidase_S8_Ser-AS"/>
</dbReference>
<dbReference type="PRINTS" id="PR00723">
    <property type="entry name" value="SUBTILISIN"/>
</dbReference>
<evidence type="ECO:0000256" key="3">
    <source>
        <dbReference type="ARBA" id="ARBA00022801"/>
    </source>
</evidence>
<evidence type="ECO:0000259" key="8">
    <source>
        <dbReference type="Pfam" id="PF00082"/>
    </source>
</evidence>
<dbReference type="PANTHER" id="PTHR43806">
    <property type="entry name" value="PEPTIDASE S8"/>
    <property type="match status" value="1"/>
</dbReference>
<dbReference type="InterPro" id="IPR050131">
    <property type="entry name" value="Peptidase_S8_subtilisin-like"/>
</dbReference>
<gene>
    <name evidence="9" type="ORF">EV192_108188</name>
</gene>
<evidence type="ECO:0000256" key="6">
    <source>
        <dbReference type="SAM" id="MobiDB-lite"/>
    </source>
</evidence>
<evidence type="ECO:0000256" key="4">
    <source>
        <dbReference type="ARBA" id="ARBA00022825"/>
    </source>
</evidence>
<keyword evidence="3" id="KW-0378">Hydrolase</keyword>
<evidence type="ECO:0000256" key="1">
    <source>
        <dbReference type="ARBA" id="ARBA00011073"/>
    </source>
</evidence>
<keyword evidence="10" id="KW-1185">Reference proteome</keyword>
<feature type="region of interest" description="Disordered" evidence="6">
    <location>
        <begin position="127"/>
        <end position="155"/>
    </location>
</feature>
<feature type="domain" description="Peptidase S8/S53" evidence="8">
    <location>
        <begin position="180"/>
        <end position="483"/>
    </location>
</feature>